<protein>
    <submittedName>
        <fullName evidence="1">Uncharacterized protein</fullName>
    </submittedName>
</protein>
<dbReference type="OrthoDB" id="4500473at2759"/>
<evidence type="ECO:0000313" key="1">
    <source>
        <dbReference type="EMBL" id="EXA53631.1"/>
    </source>
</evidence>
<gene>
    <name evidence="1" type="ORF">FOVG_01374</name>
</gene>
<dbReference type="HOGENOM" id="CLU_057547_1_0_1"/>
<dbReference type="EMBL" id="JH650968">
    <property type="protein sequence ID" value="EXA53631.1"/>
    <property type="molecule type" value="Genomic_DNA"/>
</dbReference>
<accession>W9QEQ1</accession>
<sequence length="299" mass="33143">MNPGPRFTDHFKQQQPTYHIAPNFTTRPFPNGPLELGKLVEDIKHYYPINQGTSNSVPIPGEQRYSDTKEDINVSIKTSCSGEASILAKVLDRSIGGEASLKGQKRDEDVYRIRKLETVYFYPHRSYINQCLQLSDVKDYLEMGDNEEPVYLITGLKIAWGATISTERGRSHEGNAGAGVTVLAGPVDVGVEARVGVAGDSAMSSSFGKPADFVLGIQVQKIYHKKKFWSGERTLTVERVVKRAVLVDNDELEKDDDAEAGDNFVIADMDDAELEGLVPWVGQDSKGQHETWLLPPNVF</sequence>
<proteinExistence type="predicted"/>
<dbReference type="Proteomes" id="UP000030751">
    <property type="component" value="Unassembled WGS sequence"/>
</dbReference>
<reference evidence="1" key="1">
    <citation type="submission" date="2011-10" db="EMBL/GenBank/DDBJ databases">
        <title>The Genome Sequence of Fusarium oxysporum HDV247.</title>
        <authorList>
            <consortium name="The Broad Institute Genome Sequencing Platform"/>
            <person name="Ma L.-J."/>
            <person name="Gale L.R."/>
            <person name="Schwartz D.C."/>
            <person name="Zhou S."/>
            <person name="Corby-Kistler H."/>
            <person name="Young S.K."/>
            <person name="Zeng Q."/>
            <person name="Gargeya S."/>
            <person name="Fitzgerald M."/>
            <person name="Haas B."/>
            <person name="Abouelleil A."/>
            <person name="Alvarado L."/>
            <person name="Arachchi H.M."/>
            <person name="Berlin A."/>
            <person name="Brown A."/>
            <person name="Chapman S.B."/>
            <person name="Chen Z."/>
            <person name="Dunbar C."/>
            <person name="Freedman E."/>
            <person name="Gearin G."/>
            <person name="Goldberg J."/>
            <person name="Griggs A."/>
            <person name="Gujja S."/>
            <person name="Heiman D."/>
            <person name="Howarth C."/>
            <person name="Larson L."/>
            <person name="Lui A."/>
            <person name="MacDonald P.J.P."/>
            <person name="Montmayeur A."/>
            <person name="Murphy C."/>
            <person name="Neiman D."/>
            <person name="Pearson M."/>
            <person name="Priest M."/>
            <person name="Roberts A."/>
            <person name="Saif S."/>
            <person name="Shea T."/>
            <person name="Shenoy N."/>
            <person name="Sisk P."/>
            <person name="Stolte C."/>
            <person name="Sykes S."/>
            <person name="Wortman J."/>
            <person name="Nusbaum C."/>
            <person name="Birren B."/>
        </authorList>
    </citation>
    <scope>NUCLEOTIDE SEQUENCE [LARGE SCALE GENOMIC DNA]</scope>
    <source>
        <strain evidence="1">HDV247</strain>
    </source>
</reference>
<reference evidence="1" key="2">
    <citation type="submission" date="2012-05" db="EMBL/GenBank/DDBJ databases">
        <title>Annotation of the Genome Sequence of Fusarium oxysporum HDV247.</title>
        <authorList>
            <consortium name="The Broad Institute Genomics Platform"/>
            <person name="Ma L.-J."/>
            <person name="Corby-Kistler H."/>
            <person name="Broz K."/>
            <person name="Gale L.R."/>
            <person name="Jonkers W."/>
            <person name="O'Donnell K."/>
            <person name="Ploetz R."/>
            <person name="Steinberg C."/>
            <person name="Schwartz D.C."/>
            <person name="VanEtten H."/>
            <person name="Zhou S."/>
            <person name="Young S.K."/>
            <person name="Zeng Q."/>
            <person name="Gargeya S."/>
            <person name="Fitzgerald M."/>
            <person name="Abouelleil A."/>
            <person name="Alvarado L."/>
            <person name="Chapman S.B."/>
            <person name="Gainer-Dewar J."/>
            <person name="Goldberg J."/>
            <person name="Griggs A."/>
            <person name="Gujja S."/>
            <person name="Hansen M."/>
            <person name="Howarth C."/>
            <person name="Imamovic A."/>
            <person name="Ireland A."/>
            <person name="Larimer J."/>
            <person name="McCowan C."/>
            <person name="Murphy C."/>
            <person name="Pearson M."/>
            <person name="Poon T.W."/>
            <person name="Priest M."/>
            <person name="Roberts A."/>
            <person name="Saif S."/>
            <person name="Shea T."/>
            <person name="Sykes S."/>
            <person name="Wortman J."/>
            <person name="Nusbaum C."/>
            <person name="Birren B."/>
        </authorList>
    </citation>
    <scope>NUCLEOTIDE SEQUENCE</scope>
    <source>
        <strain evidence="1">HDV247</strain>
    </source>
</reference>
<name>W9QEQ1_FUSOX</name>
<organism evidence="1">
    <name type="scientific">Fusarium oxysporum f. sp. pisi HDV247</name>
    <dbReference type="NCBI Taxonomy" id="1080344"/>
    <lineage>
        <taxon>Eukaryota</taxon>
        <taxon>Fungi</taxon>
        <taxon>Dikarya</taxon>
        <taxon>Ascomycota</taxon>
        <taxon>Pezizomycotina</taxon>
        <taxon>Sordariomycetes</taxon>
        <taxon>Hypocreomycetidae</taxon>
        <taxon>Hypocreales</taxon>
        <taxon>Nectriaceae</taxon>
        <taxon>Fusarium</taxon>
        <taxon>Fusarium oxysporum species complex</taxon>
    </lineage>
</organism>
<dbReference type="AlphaFoldDB" id="W9QEQ1"/>